<keyword evidence="1" id="KW-0732">Signal</keyword>
<keyword evidence="3" id="KW-1185">Reference proteome</keyword>
<evidence type="ECO:0000313" key="2">
    <source>
        <dbReference type="EMBL" id="KAG5670012.1"/>
    </source>
</evidence>
<dbReference type="PANTHER" id="PTHR31649">
    <property type="entry name" value="AGAP009604-PA"/>
    <property type="match status" value="1"/>
</dbReference>
<evidence type="ECO:0000313" key="3">
    <source>
        <dbReference type="Proteomes" id="UP001107558"/>
    </source>
</evidence>
<protein>
    <submittedName>
        <fullName evidence="2">Uncharacterized protein</fullName>
    </submittedName>
</protein>
<proteinExistence type="predicted"/>
<dbReference type="InterPro" id="IPR006616">
    <property type="entry name" value="DM9_repeat"/>
</dbReference>
<dbReference type="SMART" id="SM00696">
    <property type="entry name" value="DM9"/>
    <property type="match status" value="1"/>
</dbReference>
<dbReference type="Pfam" id="PF11901">
    <property type="entry name" value="DM9"/>
    <property type="match status" value="1"/>
</dbReference>
<gene>
    <name evidence="2" type="ORF">PVAND_000299</name>
</gene>
<dbReference type="EMBL" id="JADBJN010000003">
    <property type="protein sequence ID" value="KAG5670012.1"/>
    <property type="molecule type" value="Genomic_DNA"/>
</dbReference>
<reference evidence="2" key="1">
    <citation type="submission" date="2021-03" db="EMBL/GenBank/DDBJ databases">
        <title>Chromosome level genome of the anhydrobiotic midge Polypedilum vanderplanki.</title>
        <authorList>
            <person name="Yoshida Y."/>
            <person name="Kikawada T."/>
            <person name="Gusev O."/>
        </authorList>
    </citation>
    <scope>NUCLEOTIDE SEQUENCE</scope>
    <source>
        <strain evidence="2">NIAS01</strain>
        <tissue evidence="2">Whole body or cell culture</tissue>
    </source>
</reference>
<comment type="caution">
    <text evidence="2">The sequence shown here is derived from an EMBL/GenBank/DDBJ whole genome shotgun (WGS) entry which is preliminary data.</text>
</comment>
<name>A0A9J6BJK9_POLVA</name>
<organism evidence="2 3">
    <name type="scientific">Polypedilum vanderplanki</name>
    <name type="common">Sleeping chironomid midge</name>
    <dbReference type="NCBI Taxonomy" id="319348"/>
    <lineage>
        <taxon>Eukaryota</taxon>
        <taxon>Metazoa</taxon>
        <taxon>Ecdysozoa</taxon>
        <taxon>Arthropoda</taxon>
        <taxon>Hexapoda</taxon>
        <taxon>Insecta</taxon>
        <taxon>Pterygota</taxon>
        <taxon>Neoptera</taxon>
        <taxon>Endopterygota</taxon>
        <taxon>Diptera</taxon>
        <taxon>Nematocera</taxon>
        <taxon>Chironomoidea</taxon>
        <taxon>Chironomidae</taxon>
        <taxon>Chironominae</taxon>
        <taxon>Polypedilum</taxon>
        <taxon>Polypedilum</taxon>
    </lineage>
</organism>
<sequence length="535" mass="60367">MKVIINFIKFYFLVVAFATGRKVDAASKYKYECGTKYYRYNLDNEPAKYGLSAGDYEPGKKAYVGISNFENLIYHVNQIQLNPPGFVLYYKAGPAIFSNDSQKIWYLYNNPNHKYEWVDQKNSEIPPFALTVGEDQIGYKLLIGRVKTPNGLVQIGTVIVPNSMTMNYADENGISRIISNGFQVLTCTSSVKNEVKYPAPYEFSINKDDENGCIHNWQPYNNDDAPAINGISAGIYDLDNNVYVGKTKETGYFNPGGIVIYPKSGIFIGNNVVVSNSSYYLVVNPNYSYYWIPIRLNTLYELNNVHIFPNNTVWVRNDVGPWRTVFGRVIYNGLAKIGKVAYPAVTVNDDEGTTMLSDCEILVCDPWPKYKCAQLWKKLDFNDLNLLDDGFSVDSTTFIGRSTRKYINGYDYFLGKIQADSNGVNFLDDLSNVEYLVENSSYIYKWQTSRNGVKVINALELQKGAQRPFYIGMTRMNDIAVVGKVSPGEGLYFIDPVTGKQKLTNSYDVLTCTSPDASNGEDNAESNTNWVGIFR</sequence>
<dbReference type="Proteomes" id="UP001107558">
    <property type="component" value="Chromosome 3"/>
</dbReference>
<evidence type="ECO:0000256" key="1">
    <source>
        <dbReference type="SAM" id="SignalP"/>
    </source>
</evidence>
<accession>A0A9J6BJK9</accession>
<feature type="chain" id="PRO_5039926823" evidence="1">
    <location>
        <begin position="26"/>
        <end position="535"/>
    </location>
</feature>
<feature type="signal peptide" evidence="1">
    <location>
        <begin position="1"/>
        <end position="25"/>
    </location>
</feature>
<dbReference type="PANTHER" id="PTHR31649:SF1">
    <property type="entry name" value="FARNESOIC ACID O-METHYL TRANSFERASE DOMAIN-CONTAINING PROTEIN"/>
    <property type="match status" value="1"/>
</dbReference>
<dbReference type="AlphaFoldDB" id="A0A9J6BJK9"/>